<feature type="domain" description="Csm6 CARF" evidence="2">
    <location>
        <begin position="73"/>
        <end position="180"/>
    </location>
</feature>
<dbReference type="InterPro" id="IPR053955">
    <property type="entry name" value="Csm6_CARF"/>
</dbReference>
<evidence type="ECO:0000313" key="3">
    <source>
        <dbReference type="EMBL" id="EFV01912.1"/>
    </source>
</evidence>
<proteinExistence type="predicted"/>
<evidence type="ECO:0000313" key="4">
    <source>
        <dbReference type="Proteomes" id="UP000004754"/>
    </source>
</evidence>
<sequence length="469" mass="54740">MGKTILFSPVGGTDPISWNNGYDGAMLHIARVYCPDKIILYLSAEMMEFHEKDDRYMYCLEKLARLQNRAMPEIEIIERPELRNVQYFDIFFDEFWEKISQITDEMAEDDELLLNVSSGTPAMKSGLEVLQTIRGFSRKTRLIQVDTPTKKMNEHAHEGFDVELAWEVDVDNAPDFKNRCHEFECRSLKNIQDEEIIKQLVKDYDYRAAMAVAKDMPEPDPAYLDKLKLARARQLLDFSTVTKLEKKTGMDVTPVKSGDARKSFEYALLLWIKKDRREYVDFCRALTPLIVDLFEQILRCQCKIDINQYVYGDFPGWVRRKCEEEGWNEEEREKRFRGAKICKWHKGRLKQDEKIFSVFQKAYSSGVANRNISSDHLLKLIEEFCKNRAIRDAAKQIREVEEAIRNDSAHEMVSVTEDVIEHRTGLTTDEILKLIKRLFGYTGYGIKEADWHSYQAMNQEIVQAIDAGK</sequence>
<dbReference type="eggNOG" id="ENOG502Z9RR">
    <property type="taxonomic scope" value="Bacteria"/>
</dbReference>
<dbReference type="Pfam" id="PF09659">
    <property type="entry name" value="Cas_Csm6_HEPN"/>
    <property type="match status" value="1"/>
</dbReference>
<dbReference type="STRING" id="887929.HMP0721_1306"/>
<dbReference type="HOGENOM" id="CLU_047385_3_0_9"/>
<protein>
    <submittedName>
        <fullName evidence="3">Putative CRISPR-associated protein, Csm6 family</fullName>
    </submittedName>
</protein>
<dbReference type="AlphaFoldDB" id="E6MH22"/>
<comment type="caution">
    <text evidence="3">The sequence shown here is derived from an EMBL/GenBank/DDBJ whole genome shotgun (WGS) entry which is preliminary data.</text>
</comment>
<name>E6MH22_9FIRM</name>
<dbReference type="EMBL" id="AEQN01000016">
    <property type="protein sequence ID" value="EFV01912.1"/>
    <property type="molecule type" value="Genomic_DNA"/>
</dbReference>
<dbReference type="NCBIfam" id="TIGR02672">
    <property type="entry name" value="cas_csm6"/>
    <property type="match status" value="1"/>
</dbReference>
<dbReference type="Proteomes" id="UP000004754">
    <property type="component" value="Unassembled WGS sequence"/>
</dbReference>
<keyword evidence="4" id="KW-1185">Reference proteome</keyword>
<dbReference type="InterPro" id="IPR053941">
    <property type="entry name" value="Csm6_HEPN"/>
</dbReference>
<dbReference type="RefSeq" id="WP_006598729.1">
    <property type="nucleotide sequence ID" value="NZ_GL622359.1"/>
</dbReference>
<dbReference type="OrthoDB" id="5243123at2"/>
<gene>
    <name evidence="3" type="ORF">HMP0721_1306</name>
</gene>
<evidence type="ECO:0000259" key="1">
    <source>
        <dbReference type="Pfam" id="PF09659"/>
    </source>
</evidence>
<evidence type="ECO:0000259" key="2">
    <source>
        <dbReference type="Pfam" id="PF22208"/>
    </source>
</evidence>
<organism evidence="3 4">
    <name type="scientific">Pseudoramibacter alactolyticus ATCC 23263</name>
    <dbReference type="NCBI Taxonomy" id="887929"/>
    <lineage>
        <taxon>Bacteria</taxon>
        <taxon>Bacillati</taxon>
        <taxon>Bacillota</taxon>
        <taxon>Clostridia</taxon>
        <taxon>Eubacteriales</taxon>
        <taxon>Eubacteriaceae</taxon>
        <taxon>Pseudoramibacter</taxon>
    </lineage>
</organism>
<feature type="domain" description="Csm6 HEPN" evidence="1">
    <location>
        <begin position="260"/>
        <end position="461"/>
    </location>
</feature>
<dbReference type="InterPro" id="IPR013489">
    <property type="entry name" value="CRISPR-assoc_prot_Csm6"/>
</dbReference>
<reference evidence="3 4" key="1">
    <citation type="submission" date="2010-12" db="EMBL/GenBank/DDBJ databases">
        <authorList>
            <person name="Muzny D."/>
            <person name="Qin X."/>
            <person name="Deng J."/>
            <person name="Jiang H."/>
            <person name="Liu Y."/>
            <person name="Qu J."/>
            <person name="Song X.-Z."/>
            <person name="Zhang L."/>
            <person name="Thornton R."/>
            <person name="Coyle M."/>
            <person name="Francisco L."/>
            <person name="Jackson L."/>
            <person name="Javaid M."/>
            <person name="Korchina V."/>
            <person name="Kovar C."/>
            <person name="Mata R."/>
            <person name="Mathew T."/>
            <person name="Ngo R."/>
            <person name="Nguyen L."/>
            <person name="Nguyen N."/>
            <person name="Okwuonu G."/>
            <person name="Ongeri F."/>
            <person name="Pham C."/>
            <person name="Simmons D."/>
            <person name="Wilczek-Boney K."/>
            <person name="Hale W."/>
            <person name="Jakkamsetti A."/>
            <person name="Pham P."/>
            <person name="Ruth R."/>
            <person name="San Lucas F."/>
            <person name="Warren J."/>
            <person name="Zhang J."/>
            <person name="Zhao Z."/>
            <person name="Zhou C."/>
            <person name="Zhu D."/>
            <person name="Lee S."/>
            <person name="Bess C."/>
            <person name="Blankenburg K."/>
            <person name="Forbes L."/>
            <person name="Fu Q."/>
            <person name="Gubbala S."/>
            <person name="Hirani K."/>
            <person name="Jayaseelan J.C."/>
            <person name="Lara F."/>
            <person name="Munidasa M."/>
            <person name="Palculict T."/>
            <person name="Patil S."/>
            <person name="Pu L.-L."/>
            <person name="Saada N."/>
            <person name="Tang L."/>
            <person name="Weissenberger G."/>
            <person name="Zhu Y."/>
            <person name="Hemphill L."/>
            <person name="Shang Y."/>
            <person name="Youmans B."/>
            <person name="Ayvaz T."/>
            <person name="Ross M."/>
            <person name="Santibanez J."/>
            <person name="Aqrawi P."/>
            <person name="Gross S."/>
            <person name="Joshi V."/>
            <person name="Fowler G."/>
            <person name="Nazareth L."/>
            <person name="Reid J."/>
            <person name="Worley K."/>
            <person name="Petrosino J."/>
            <person name="Highlander S."/>
            <person name="Gibbs R."/>
        </authorList>
    </citation>
    <scope>NUCLEOTIDE SEQUENCE [LARGE SCALE GENOMIC DNA]</scope>
    <source>
        <strain evidence="3 4">ATCC 23263</strain>
    </source>
</reference>
<accession>E6MH22</accession>
<dbReference type="Pfam" id="PF22208">
    <property type="entry name" value="Cas_Csm6_CARF"/>
    <property type="match status" value="1"/>
</dbReference>